<comment type="caution">
    <text evidence="3">The sequence shown here is derived from an EMBL/GenBank/DDBJ whole genome shotgun (WGS) entry which is preliminary data.</text>
</comment>
<keyword evidence="4" id="KW-1185">Reference proteome</keyword>
<gene>
    <name evidence="3" type="ORF">H4684_002430</name>
</gene>
<organism evidence="3 4">
    <name type="scientific">Desulfomicrobium macestii</name>
    <dbReference type="NCBI Taxonomy" id="90731"/>
    <lineage>
        <taxon>Bacteria</taxon>
        <taxon>Pseudomonadati</taxon>
        <taxon>Thermodesulfobacteriota</taxon>
        <taxon>Desulfovibrionia</taxon>
        <taxon>Desulfovibrionales</taxon>
        <taxon>Desulfomicrobiaceae</taxon>
        <taxon>Desulfomicrobium</taxon>
    </lineage>
</organism>
<name>A0ABR9H4Z0_9BACT</name>
<evidence type="ECO:0000256" key="2">
    <source>
        <dbReference type="SAM" id="SignalP"/>
    </source>
</evidence>
<accession>A0ABR9H4Z0</accession>
<dbReference type="Gene3D" id="2.120.10.30">
    <property type="entry name" value="TolB, C-terminal domain"/>
    <property type="match status" value="1"/>
</dbReference>
<dbReference type="EMBL" id="JADBGG010000017">
    <property type="protein sequence ID" value="MBE1425772.1"/>
    <property type="molecule type" value="Genomic_DNA"/>
</dbReference>
<feature type="region of interest" description="Disordered" evidence="1">
    <location>
        <begin position="132"/>
        <end position="187"/>
    </location>
</feature>
<feature type="chain" id="PRO_5046702264" description="WD40 domain protein beta Propeller" evidence="2">
    <location>
        <begin position="19"/>
        <end position="853"/>
    </location>
</feature>
<feature type="signal peptide" evidence="2">
    <location>
        <begin position="1"/>
        <end position="18"/>
    </location>
</feature>
<protein>
    <recommendedName>
        <fullName evidence="5">WD40 domain protein beta Propeller</fullName>
    </recommendedName>
</protein>
<evidence type="ECO:0000256" key="1">
    <source>
        <dbReference type="SAM" id="MobiDB-lite"/>
    </source>
</evidence>
<dbReference type="RefSeq" id="WP_192623920.1">
    <property type="nucleotide sequence ID" value="NZ_JADBGG010000017.1"/>
</dbReference>
<evidence type="ECO:0000313" key="4">
    <source>
        <dbReference type="Proteomes" id="UP000639010"/>
    </source>
</evidence>
<reference evidence="3 4" key="1">
    <citation type="submission" date="2020-10" db="EMBL/GenBank/DDBJ databases">
        <title>Genomic Encyclopedia of Type Strains, Phase IV (KMG-IV): sequencing the most valuable type-strain genomes for metagenomic binning, comparative biology and taxonomic classification.</title>
        <authorList>
            <person name="Goeker M."/>
        </authorList>
    </citation>
    <scope>NUCLEOTIDE SEQUENCE [LARGE SCALE GENOMIC DNA]</scope>
    <source>
        <strain evidence="3 4">DSM 4194</strain>
    </source>
</reference>
<proteinExistence type="predicted"/>
<evidence type="ECO:0008006" key="5">
    <source>
        <dbReference type="Google" id="ProtNLM"/>
    </source>
</evidence>
<evidence type="ECO:0000313" key="3">
    <source>
        <dbReference type="EMBL" id="MBE1425772.1"/>
    </source>
</evidence>
<dbReference type="InterPro" id="IPR011042">
    <property type="entry name" value="6-blade_b-propeller_TolB-like"/>
</dbReference>
<keyword evidence="2" id="KW-0732">Signal</keyword>
<sequence length="853" mass="93197">MFGMISCLLCTTYGVAFAATVEIATGPDGLLQMEQQGKVTVRALRGWGRLSDTYVKLAQRMRQESGLDLLGANLDQVRQWSADPALTQFGAELAKLASFMEGGEHLDWSTPAPGASVPAGTLVRSEGTRWAQTADGPVEGPSDAQAEPAQVESAQVKPVQAEPVQGADTDTTASLPPVAPSDAGPGDGVEFSINDQVAGTYRVKLQAEGLTVAGPQDDPYFQRRLQVVLPGASAVQEGEKRYFDKLSEYLNVKPVLENDTPYSLVLGFATPDTPVVIRVDAPENPEITLSEQEIRDKVSYRVTGKAVYVYRHDDANGDAEIGFEESKDGEVRWTPRIDPATDRPVGPRVLGIYMSYRVKKFIGDNQLGTLSTSQHRIGWVVVAMPGDVYEHEGALYAVGQEESLTAKGTSGPAPAPEKFDFELSQYALDTGAIKLSDDLRHVAWIDGEKEGKKRVVVNGVPGKWYDDIKRYGMQFSSGAETFCFRAEFGDKELSVCNGADGSLFDDLEFLVMSDDGAHVLVAGSVDGMYRVYLDGKQVRETSNRMWEGAVARSGKGAWIERGRDPQTGAEFAMIVTTDGAEGQKYPAIHGTPRFTQNRAELYYIAEKEGGDRFLVRDGEELKPTMGSGYKFTVTPDSAYYAYVAQSDMVRSMVINGQIGPDFSSIWDPATFSADGQRHIYSAKKEDEAFLVVDGQIFSHGFGALKSVIGETFSPDGSRWAAGFKLSDEEYVVVVDGKEVGRGQGSPARIVFSPDGTRVAWLEKQKKSSRAYLDGTAGPEVRDIFDDEPPQFSPDGRHLVYFTRDKDKKMHIVVFGGEDRVHDIIPPRAVFVKGGLEYLAIDGTHFRRESISLD</sequence>
<dbReference type="SUPFAM" id="SSF82171">
    <property type="entry name" value="DPP6 N-terminal domain-like"/>
    <property type="match status" value="1"/>
</dbReference>
<dbReference type="Proteomes" id="UP000639010">
    <property type="component" value="Unassembled WGS sequence"/>
</dbReference>